<evidence type="ECO:0000313" key="5">
    <source>
        <dbReference type="EMBL" id="MBL7526905.1"/>
    </source>
</evidence>
<keyword evidence="3" id="KW-0046">Antibiotic resistance</keyword>
<comment type="similarity">
    <text evidence="1">Belongs to the bleomycin resistance protein family.</text>
</comment>
<dbReference type="Proteomes" id="UP000809910">
    <property type="component" value="Unassembled WGS sequence"/>
</dbReference>
<evidence type="ECO:0000259" key="4">
    <source>
        <dbReference type="PROSITE" id="PS51819"/>
    </source>
</evidence>
<protein>
    <recommendedName>
        <fullName evidence="2">Bleomycin resistance protein</fullName>
    </recommendedName>
</protein>
<dbReference type="CDD" id="cd08349">
    <property type="entry name" value="BLMA_like"/>
    <property type="match status" value="1"/>
</dbReference>
<reference evidence="5 6" key="1">
    <citation type="submission" date="2020-12" db="EMBL/GenBank/DDBJ databases">
        <title>WGS of Legionella: environmental sample.</title>
        <authorList>
            <person name="Cristino S."/>
            <person name="Girolamini L."/>
            <person name="Salaris S."/>
            <person name="Pascale M.R."/>
            <person name="Mazzotta M."/>
            <person name="Orsini M."/>
            <person name="Grottola A."/>
        </authorList>
    </citation>
    <scope>NUCLEOTIDE SEQUENCE [LARGE SCALE GENOMIC DNA]</scope>
    <source>
        <strain evidence="5 6">30cs62</strain>
    </source>
</reference>
<dbReference type="InterPro" id="IPR004360">
    <property type="entry name" value="Glyas_Fos-R_dOase_dom"/>
</dbReference>
<proteinExistence type="inferred from homology"/>
<gene>
    <name evidence="5" type="ORF">I5282_10015</name>
</gene>
<evidence type="ECO:0000256" key="1">
    <source>
        <dbReference type="ARBA" id="ARBA00011051"/>
    </source>
</evidence>
<dbReference type="Pfam" id="PF00903">
    <property type="entry name" value="Glyoxalase"/>
    <property type="match status" value="1"/>
</dbReference>
<evidence type="ECO:0000256" key="2">
    <source>
        <dbReference type="ARBA" id="ARBA00021572"/>
    </source>
</evidence>
<evidence type="ECO:0000313" key="6">
    <source>
        <dbReference type="Proteomes" id="UP000809910"/>
    </source>
</evidence>
<dbReference type="Gene3D" id="3.10.180.10">
    <property type="entry name" value="2,3-Dihydroxybiphenyl 1,2-Dioxygenase, domain 1"/>
    <property type="match status" value="1"/>
</dbReference>
<dbReference type="EMBL" id="JADWVN010000018">
    <property type="protein sequence ID" value="MBL7526905.1"/>
    <property type="molecule type" value="Genomic_DNA"/>
</dbReference>
<dbReference type="InterPro" id="IPR000335">
    <property type="entry name" value="Bleomycin-R"/>
</dbReference>
<dbReference type="InterPro" id="IPR029068">
    <property type="entry name" value="Glyas_Bleomycin-R_OHBP_Dase"/>
</dbReference>
<evidence type="ECO:0000256" key="3">
    <source>
        <dbReference type="ARBA" id="ARBA00023251"/>
    </source>
</evidence>
<dbReference type="RefSeq" id="WP_203108336.1">
    <property type="nucleotide sequence ID" value="NZ_JADOBG010000006.1"/>
</dbReference>
<sequence>MTGNYLTTSLTPELCCSNIKSSLSFYVELLGFKIQYQREYEGFAMIERQGSRIMLDEIRGNSVTGSKRVWLSAPMETPFGRGINLEIKTNQVEQLYQRCEESGATIFLPIEDKWYRADNVEIGNRQFIVLDPDGYMLRFVHDLGVRKVGE</sequence>
<dbReference type="InterPro" id="IPR037523">
    <property type="entry name" value="VOC_core"/>
</dbReference>
<name>A0ABS1WCC8_9GAMM</name>
<feature type="domain" description="VOC" evidence="4">
    <location>
        <begin position="8"/>
        <end position="142"/>
    </location>
</feature>
<organism evidence="5 6">
    <name type="scientific">Legionella bononiensis</name>
    <dbReference type="NCBI Taxonomy" id="2793102"/>
    <lineage>
        <taxon>Bacteria</taxon>
        <taxon>Pseudomonadati</taxon>
        <taxon>Pseudomonadota</taxon>
        <taxon>Gammaproteobacteria</taxon>
        <taxon>Legionellales</taxon>
        <taxon>Legionellaceae</taxon>
        <taxon>Legionella</taxon>
    </lineage>
</organism>
<dbReference type="SUPFAM" id="SSF54593">
    <property type="entry name" value="Glyoxalase/Bleomycin resistance protein/Dihydroxybiphenyl dioxygenase"/>
    <property type="match status" value="1"/>
</dbReference>
<accession>A0ABS1WCC8</accession>
<dbReference type="PROSITE" id="PS51819">
    <property type="entry name" value="VOC"/>
    <property type="match status" value="1"/>
</dbReference>
<comment type="caution">
    <text evidence="5">The sequence shown here is derived from an EMBL/GenBank/DDBJ whole genome shotgun (WGS) entry which is preliminary data.</text>
</comment>
<keyword evidence="6" id="KW-1185">Reference proteome</keyword>